<organism evidence="2 3">
    <name type="scientific">Rubroshorea leprosula</name>
    <dbReference type="NCBI Taxonomy" id="152421"/>
    <lineage>
        <taxon>Eukaryota</taxon>
        <taxon>Viridiplantae</taxon>
        <taxon>Streptophyta</taxon>
        <taxon>Embryophyta</taxon>
        <taxon>Tracheophyta</taxon>
        <taxon>Spermatophyta</taxon>
        <taxon>Magnoliopsida</taxon>
        <taxon>eudicotyledons</taxon>
        <taxon>Gunneridae</taxon>
        <taxon>Pentapetalae</taxon>
        <taxon>rosids</taxon>
        <taxon>malvids</taxon>
        <taxon>Malvales</taxon>
        <taxon>Dipterocarpaceae</taxon>
        <taxon>Rubroshorea</taxon>
    </lineage>
</organism>
<dbReference type="EMBL" id="BPVZ01000093">
    <property type="protein sequence ID" value="GKV31898.1"/>
    <property type="molecule type" value="Genomic_DNA"/>
</dbReference>
<comment type="caution">
    <text evidence="2">The sequence shown here is derived from an EMBL/GenBank/DDBJ whole genome shotgun (WGS) entry which is preliminary data.</text>
</comment>
<accession>A0AAV5L3U3</accession>
<name>A0AAV5L3U3_9ROSI</name>
<proteinExistence type="predicted"/>
<gene>
    <name evidence="2" type="ORF">SLEP1_g40555</name>
</gene>
<dbReference type="Proteomes" id="UP001054252">
    <property type="component" value="Unassembled WGS sequence"/>
</dbReference>
<evidence type="ECO:0000313" key="2">
    <source>
        <dbReference type="EMBL" id="GKV31898.1"/>
    </source>
</evidence>
<sequence length="215" mass="23590">MELGCWRVEEERVVAGSGPPAAAGVAGPPARSGAQASTTIGCWRTEKRRDLKVQGLMKKLKEIEQRLEAGAREQRRDRRLLEKIGEARSEIAGLISKPLRPSPSFDLGQATKRHGSVKPNEAAIPEGSEAEGVPATRLDKNFGFSKHFGSKCELGEEVQRGHFGYTCSAKFKKGELKGQQVDVKVIPKAKCGLVDNIPNLWTQPRYLNLWAASKM</sequence>
<reference evidence="2 3" key="1">
    <citation type="journal article" date="2021" name="Commun. Biol.">
        <title>The genome of Shorea leprosula (Dipterocarpaceae) highlights the ecological relevance of drought in aseasonal tropical rainforests.</title>
        <authorList>
            <person name="Ng K.K.S."/>
            <person name="Kobayashi M.J."/>
            <person name="Fawcett J.A."/>
            <person name="Hatakeyama M."/>
            <person name="Paape T."/>
            <person name="Ng C.H."/>
            <person name="Ang C.C."/>
            <person name="Tnah L.H."/>
            <person name="Lee C.T."/>
            <person name="Nishiyama T."/>
            <person name="Sese J."/>
            <person name="O'Brien M.J."/>
            <person name="Copetti D."/>
            <person name="Mohd Noor M.I."/>
            <person name="Ong R.C."/>
            <person name="Putra M."/>
            <person name="Sireger I.Z."/>
            <person name="Indrioko S."/>
            <person name="Kosugi Y."/>
            <person name="Izuno A."/>
            <person name="Isagi Y."/>
            <person name="Lee S.L."/>
            <person name="Shimizu K.K."/>
        </authorList>
    </citation>
    <scope>NUCLEOTIDE SEQUENCE [LARGE SCALE GENOMIC DNA]</scope>
    <source>
        <strain evidence="2">214</strain>
    </source>
</reference>
<dbReference type="AlphaFoldDB" id="A0AAV5L3U3"/>
<feature type="compositionally biased region" description="Low complexity" evidence="1">
    <location>
        <begin position="17"/>
        <end position="34"/>
    </location>
</feature>
<keyword evidence="3" id="KW-1185">Reference proteome</keyword>
<evidence type="ECO:0000256" key="1">
    <source>
        <dbReference type="SAM" id="MobiDB-lite"/>
    </source>
</evidence>
<evidence type="ECO:0000313" key="3">
    <source>
        <dbReference type="Proteomes" id="UP001054252"/>
    </source>
</evidence>
<protein>
    <submittedName>
        <fullName evidence="2">Uncharacterized protein</fullName>
    </submittedName>
</protein>
<feature type="region of interest" description="Disordered" evidence="1">
    <location>
        <begin position="17"/>
        <end position="37"/>
    </location>
</feature>